<proteinExistence type="predicted"/>
<name>A0A9I9DQX4_CUCME</name>
<dbReference type="AlphaFoldDB" id="A0A9I9DQX4"/>
<accession>A0A9I9DQX4</accession>
<evidence type="ECO:0000313" key="1">
    <source>
        <dbReference type="EnsemblPlants" id="MELO3C022577.2.1"/>
    </source>
</evidence>
<reference evidence="1" key="1">
    <citation type="submission" date="2023-03" db="UniProtKB">
        <authorList>
            <consortium name="EnsemblPlants"/>
        </authorList>
    </citation>
    <scope>IDENTIFICATION</scope>
</reference>
<protein>
    <submittedName>
        <fullName evidence="1">Uncharacterized protein</fullName>
    </submittedName>
</protein>
<dbReference type="EnsemblPlants" id="MELO3C022577.2.1">
    <property type="protein sequence ID" value="MELO3C022577.2.1"/>
    <property type="gene ID" value="MELO3C022577.2"/>
</dbReference>
<organism evidence="1">
    <name type="scientific">Cucumis melo</name>
    <name type="common">Muskmelon</name>
    <dbReference type="NCBI Taxonomy" id="3656"/>
    <lineage>
        <taxon>Eukaryota</taxon>
        <taxon>Viridiplantae</taxon>
        <taxon>Streptophyta</taxon>
        <taxon>Embryophyta</taxon>
        <taxon>Tracheophyta</taxon>
        <taxon>Spermatophyta</taxon>
        <taxon>Magnoliopsida</taxon>
        <taxon>eudicotyledons</taxon>
        <taxon>Gunneridae</taxon>
        <taxon>Pentapetalae</taxon>
        <taxon>rosids</taxon>
        <taxon>fabids</taxon>
        <taxon>Cucurbitales</taxon>
        <taxon>Cucurbitaceae</taxon>
        <taxon>Benincaseae</taxon>
        <taxon>Cucumis</taxon>
    </lineage>
</organism>
<sequence length="58" mass="6637">MNVTHDWPEASTERFARDTHRRDIMGHFGSMEEDVEIWLGQLGTGNGRRRYATCDGIG</sequence>
<dbReference type="Gramene" id="MELO3C022577.2.1">
    <property type="protein sequence ID" value="MELO3C022577.2.1"/>
    <property type="gene ID" value="MELO3C022577.2"/>
</dbReference>